<reference evidence="2" key="1">
    <citation type="submission" date="2017-09" db="EMBL/GenBank/DDBJ databases">
        <title>Depth-based differentiation of microbial function through sediment-hosted aquifers and enrichment of novel symbionts in the deep terrestrial subsurface.</title>
        <authorList>
            <person name="Probst A.J."/>
            <person name="Ladd B."/>
            <person name="Jarett J.K."/>
            <person name="Geller-Mcgrath D.E."/>
            <person name="Sieber C.M.K."/>
            <person name="Emerson J.B."/>
            <person name="Anantharaman K."/>
            <person name="Thomas B.C."/>
            <person name="Malmstrom R."/>
            <person name="Stieglmeier M."/>
            <person name="Klingl A."/>
            <person name="Woyke T."/>
            <person name="Ryan C.M."/>
            <person name="Banfield J.F."/>
        </authorList>
    </citation>
    <scope>NUCLEOTIDE SEQUENCE [LARGE SCALE GENOMIC DNA]</scope>
</reference>
<organism evidence="1 2">
    <name type="scientific">Candidatus Kaiserbacteria bacterium CG10_big_fil_rev_8_21_14_0_10_45_20</name>
    <dbReference type="NCBI Taxonomy" id="1974607"/>
    <lineage>
        <taxon>Bacteria</taxon>
        <taxon>Candidatus Kaiseribacteriota</taxon>
    </lineage>
</organism>
<gene>
    <name evidence="1" type="ORF">COU15_03305</name>
</gene>
<protein>
    <submittedName>
        <fullName evidence="1">Uncharacterized protein</fullName>
    </submittedName>
</protein>
<evidence type="ECO:0000313" key="2">
    <source>
        <dbReference type="Proteomes" id="UP000229315"/>
    </source>
</evidence>
<accession>A0A2H0UEV7</accession>
<sequence length="73" mass="8215">MLGGVGGDGRKCYFSSINLKVDAFKDPFETPVLFADIPIQLILGQSNFFINFKVLFERDKAVFKLSRVPTLED</sequence>
<proteinExistence type="predicted"/>
<dbReference type="Proteomes" id="UP000229315">
    <property type="component" value="Unassembled WGS sequence"/>
</dbReference>
<name>A0A2H0UEV7_9BACT</name>
<dbReference type="AlphaFoldDB" id="A0A2H0UEV7"/>
<evidence type="ECO:0000313" key="1">
    <source>
        <dbReference type="EMBL" id="PIR84953.1"/>
    </source>
</evidence>
<comment type="caution">
    <text evidence="1">The sequence shown here is derived from an EMBL/GenBank/DDBJ whole genome shotgun (WGS) entry which is preliminary data.</text>
</comment>
<dbReference type="EMBL" id="PFBH01000021">
    <property type="protein sequence ID" value="PIR84953.1"/>
    <property type="molecule type" value="Genomic_DNA"/>
</dbReference>